<dbReference type="Gene3D" id="2.60.120.200">
    <property type="match status" value="2"/>
</dbReference>
<keyword evidence="3" id="KW-0472">Membrane</keyword>
<evidence type="ECO:0000313" key="6">
    <source>
        <dbReference type="Proteomes" id="UP000332487"/>
    </source>
</evidence>
<keyword evidence="3" id="KW-1133">Transmembrane helix</keyword>
<feature type="domain" description="LamG-like jellyroll fold" evidence="4">
    <location>
        <begin position="113"/>
        <end position="259"/>
    </location>
</feature>
<dbReference type="InterPro" id="IPR013320">
    <property type="entry name" value="ConA-like_dom_sf"/>
</dbReference>
<protein>
    <submittedName>
        <fullName evidence="5">LamG domain protein jellyroll fold domain protein</fullName>
    </submittedName>
</protein>
<keyword evidence="1" id="KW-0732">Signal</keyword>
<dbReference type="SUPFAM" id="SSF49899">
    <property type="entry name" value="Concanavalin A-like lectins/glucanases"/>
    <property type="match status" value="2"/>
</dbReference>
<dbReference type="AlphaFoldDB" id="C7DG97"/>
<evidence type="ECO:0000256" key="1">
    <source>
        <dbReference type="ARBA" id="ARBA00022729"/>
    </source>
</evidence>
<proteinExistence type="predicted"/>
<reference evidence="5 6" key="2">
    <citation type="journal article" date="2010" name="Proc. Natl. Acad. Sci. U.S.A.">
        <title>Enigmatic, ultrasmall, uncultivated Archaea.</title>
        <authorList>
            <person name="Baker B.J."/>
            <person name="Comolli L.R."/>
            <person name="Dick G.J."/>
            <person name="Hauser L.J."/>
            <person name="Hyatt D."/>
            <person name="Dill B.D."/>
            <person name="Land M.L."/>
            <person name="Verberkmoes N.C."/>
            <person name="Hettich R.L."/>
            <person name="Banfield J.F."/>
        </authorList>
    </citation>
    <scope>NUCLEOTIDE SEQUENCE [LARGE SCALE GENOMIC DNA]</scope>
    <source>
        <strain evidence="5">ARMAN-2</strain>
    </source>
</reference>
<evidence type="ECO:0000256" key="3">
    <source>
        <dbReference type="SAM" id="Phobius"/>
    </source>
</evidence>
<dbReference type="Pfam" id="PF13385">
    <property type="entry name" value="Laminin_G_3"/>
    <property type="match status" value="2"/>
</dbReference>
<keyword evidence="2" id="KW-1015">Disulfide bond</keyword>
<reference evidence="5 6" key="1">
    <citation type="journal article" date="2009" name="Genome Biol.">
        <title>Community-wide analysis of microbial genome sequence signatures.</title>
        <authorList>
            <person name="Dick G.J."/>
            <person name="Andersson A.F."/>
            <person name="Baker B.J."/>
            <person name="Simmons S.L."/>
            <person name="Thomas B.C."/>
            <person name="Yelton A.P."/>
            <person name="Banfield J.F."/>
        </authorList>
    </citation>
    <scope>NUCLEOTIDE SEQUENCE [LARGE SCALE GENOMIC DNA]</scope>
    <source>
        <strain evidence="5">ARMAN-2</strain>
    </source>
</reference>
<keyword evidence="3" id="KW-0812">Transmembrane</keyword>
<dbReference type="Proteomes" id="UP000332487">
    <property type="component" value="Unassembled WGS sequence"/>
</dbReference>
<sequence>MRNSKAFIFTLDAIFSLVVASAAVSILLYVHFTPPTSFQASTSLASGVLKTFLFSKFGSIAGSGLFSYSNMIGFPEYGFGYGQRFINQRFGFASFSQAPAGYIVSSAAPSLLNNITVSFWVDPVNNTYWGKPGNYWENVVGGSGTSCFNNFYFFIEAGSSPPVESWSITNIAGQQYRDFPGATLKPGRWQQLVGVYNGSDLSVYLNGTKIGSSVAASGFIRFDGALISGTNPVTSGGGCNPVSGNLANVQIYKHALTQSQVRQLFGEGIVSTPINGAGLLEWYPLNGNANDYSGNGNNGQAVNTTFSTSNYLNVGDYNASLNQSLLETLGEMYLNGQAATADILMNRSNLQSGAGIFINDSYAPALRVANFSDSYVTSIFPGTAKNKDGVYIPQGDLAFSIWFNTTSTSGGLQVVGNGTASDPTASGCDRIIWLDNGILNFNVWSGIDFSGNVPVNNGQWNNIVYVLNQDNGTYAYLNGKLYAEDKGATSNCGIGCSGFNWANTYTVGTGMQCRGGSLGGNFVGHIANVQVYNTSLDQAQAADIYQAGIEGMPVNTGTKSLILWMPLLGNTQDYSGYGNAGITGGGALPYDISNFSPASLQNAFVVSRYGIPIALRLYNYTTSKNVTRLYNISVITWR</sequence>
<name>C7DG97_MICA2</name>
<dbReference type="EMBL" id="GG697237">
    <property type="protein sequence ID" value="EET90425.1"/>
    <property type="molecule type" value="Genomic_DNA"/>
</dbReference>
<gene>
    <name evidence="5" type="ORF">UNLARM2_0101</name>
</gene>
<accession>C7DG97</accession>
<keyword evidence="6" id="KW-1185">Reference proteome</keyword>
<evidence type="ECO:0000313" key="5">
    <source>
        <dbReference type="EMBL" id="EET90425.1"/>
    </source>
</evidence>
<dbReference type="SMART" id="SM00560">
    <property type="entry name" value="LamGL"/>
    <property type="match status" value="1"/>
</dbReference>
<evidence type="ECO:0000259" key="4">
    <source>
        <dbReference type="SMART" id="SM00560"/>
    </source>
</evidence>
<organism evidence="5 6">
    <name type="scientific">Candidatus Micrarchaeum acidiphilum ARMAN-2</name>
    <dbReference type="NCBI Taxonomy" id="425595"/>
    <lineage>
        <taxon>Archaea</taxon>
        <taxon>Candidatus Micrarchaeota</taxon>
        <taxon>Candidatus Micrarchaeia</taxon>
        <taxon>Candidatus Micrarchaeales</taxon>
        <taxon>Candidatus Micrarchaeaceae</taxon>
        <taxon>Candidatus Micrarchaeum</taxon>
    </lineage>
</organism>
<feature type="transmembrane region" description="Helical" evidence="3">
    <location>
        <begin position="7"/>
        <end position="32"/>
    </location>
</feature>
<evidence type="ECO:0000256" key="2">
    <source>
        <dbReference type="ARBA" id="ARBA00023157"/>
    </source>
</evidence>
<dbReference type="InterPro" id="IPR006558">
    <property type="entry name" value="LamG-like"/>
</dbReference>